<dbReference type="EMBL" id="CAJNJQ010002164">
    <property type="protein sequence ID" value="CAE7163278.1"/>
    <property type="molecule type" value="Genomic_DNA"/>
</dbReference>
<sequence length="230" mass="25948">MKITVKCCILPQKRDSNSQTFQYFDIDSYGIDRVRFGSQSGTTLLCTRHCRSNFRRTPRSMSYEVRLGLSRTALPAYRASQDTHFPIIFVILEIRTTPALLKLSGAKTISLSFVSLAGVSTPHPSAPELPLINYVKSVQSILFHYPTTVTSIQHLVYRNIAYTRPHERQDSFRFQFRSHIQSALVPHDGNTANSPAYQLYRFASTRKYNQIQVNSGCGSEPAETHKAGLG</sequence>
<dbReference type="AlphaFoldDB" id="A0A8H3HQ90"/>
<dbReference type="Proteomes" id="UP000663827">
    <property type="component" value="Unassembled WGS sequence"/>
</dbReference>
<name>A0A8H3HQ90_9AGAM</name>
<proteinExistence type="predicted"/>
<gene>
    <name evidence="1" type="ORF">RDB_LOCUS101960</name>
</gene>
<feature type="non-terminal residue" evidence="1">
    <location>
        <position position="1"/>
    </location>
</feature>
<reference evidence="1" key="1">
    <citation type="submission" date="2021-01" db="EMBL/GenBank/DDBJ databases">
        <authorList>
            <person name="Kaushik A."/>
        </authorList>
    </citation>
    <scope>NUCLEOTIDE SEQUENCE</scope>
    <source>
        <strain evidence="1">AG5</strain>
    </source>
</reference>
<comment type="caution">
    <text evidence="1">The sequence shown here is derived from an EMBL/GenBank/DDBJ whole genome shotgun (WGS) entry which is preliminary data.</text>
</comment>
<evidence type="ECO:0000313" key="1">
    <source>
        <dbReference type="EMBL" id="CAE7163278.1"/>
    </source>
</evidence>
<protein>
    <submittedName>
        <fullName evidence="1">Uncharacterized protein</fullName>
    </submittedName>
</protein>
<organism evidence="1 2">
    <name type="scientific">Rhizoctonia solani</name>
    <dbReference type="NCBI Taxonomy" id="456999"/>
    <lineage>
        <taxon>Eukaryota</taxon>
        <taxon>Fungi</taxon>
        <taxon>Dikarya</taxon>
        <taxon>Basidiomycota</taxon>
        <taxon>Agaricomycotina</taxon>
        <taxon>Agaricomycetes</taxon>
        <taxon>Cantharellales</taxon>
        <taxon>Ceratobasidiaceae</taxon>
        <taxon>Rhizoctonia</taxon>
    </lineage>
</organism>
<accession>A0A8H3HQ90</accession>
<evidence type="ECO:0000313" key="2">
    <source>
        <dbReference type="Proteomes" id="UP000663827"/>
    </source>
</evidence>